<evidence type="ECO:0000256" key="1">
    <source>
        <dbReference type="SAM" id="Coils"/>
    </source>
</evidence>
<keyword evidence="4" id="KW-1185">Reference proteome</keyword>
<dbReference type="PANTHER" id="PTHR47615">
    <property type="entry name" value="COILED-COIL DOMAIN-CONTAINING PROTEIN 158"/>
    <property type="match status" value="1"/>
</dbReference>
<name>A0AAD1SIZ8_PELCU</name>
<gene>
    <name evidence="3" type="ORF">PECUL_23A031766</name>
</gene>
<dbReference type="Pfam" id="PF15921">
    <property type="entry name" value="CCDC158"/>
    <property type="match status" value="1"/>
</dbReference>
<organism evidence="3 4">
    <name type="scientific">Pelobates cultripes</name>
    <name type="common">Western spadefoot toad</name>
    <dbReference type="NCBI Taxonomy" id="61616"/>
    <lineage>
        <taxon>Eukaryota</taxon>
        <taxon>Metazoa</taxon>
        <taxon>Chordata</taxon>
        <taxon>Craniata</taxon>
        <taxon>Vertebrata</taxon>
        <taxon>Euteleostomi</taxon>
        <taxon>Amphibia</taxon>
        <taxon>Batrachia</taxon>
        <taxon>Anura</taxon>
        <taxon>Pelobatoidea</taxon>
        <taxon>Pelobatidae</taxon>
        <taxon>Pelobates</taxon>
    </lineage>
</organism>
<protein>
    <submittedName>
        <fullName evidence="3">Uncharacterized protein</fullName>
    </submittedName>
</protein>
<reference evidence="3" key="1">
    <citation type="submission" date="2022-03" db="EMBL/GenBank/DDBJ databases">
        <authorList>
            <person name="Alioto T."/>
            <person name="Alioto T."/>
            <person name="Gomez Garrido J."/>
        </authorList>
    </citation>
    <scope>NUCLEOTIDE SEQUENCE</scope>
</reference>
<dbReference type="AlphaFoldDB" id="A0AAD1SIZ8"/>
<dbReference type="InterPro" id="IPR031809">
    <property type="entry name" value="CCDC158"/>
</dbReference>
<keyword evidence="1" id="KW-0175">Coiled coil</keyword>
<evidence type="ECO:0000313" key="4">
    <source>
        <dbReference type="Proteomes" id="UP001295444"/>
    </source>
</evidence>
<dbReference type="PANTHER" id="PTHR47615:SF1">
    <property type="entry name" value="COILED-COIL DOMAIN-CONTAINING PROTEIN 158"/>
    <property type="match status" value="1"/>
</dbReference>
<dbReference type="EMBL" id="OW240917">
    <property type="protein sequence ID" value="CAH2301510.1"/>
    <property type="molecule type" value="Genomic_DNA"/>
</dbReference>
<evidence type="ECO:0000256" key="2">
    <source>
        <dbReference type="SAM" id="MobiDB-lite"/>
    </source>
</evidence>
<evidence type="ECO:0000313" key="3">
    <source>
        <dbReference type="EMBL" id="CAH2301510.1"/>
    </source>
</evidence>
<sequence>MRLETFREQSESQRAESEEKIAYLELTVSQLHSELQSSMNEESLQDCRKQLSLEKQLNKQLEGEKITINLTNEKIHKEMSMEIQKLQDEMNLLRKDIEQQKAVIIEKEKNLKITSSQLSSTKELLDETVQDLRAKNISLETVGKGATDLKRLLDQKEIKLKHTKEKLKKPRSHAEAKKHELDNTKTDIEKIQELQNVVEKMRAKLTEKDHFINALQHQIEYLVQSVGTERKTVTVLQTENSKLLDELKILPLGTHHLAYRWGYPVKLLVQRDDKSAKPDDGARTHHRWGMEPHTANKT</sequence>
<feature type="compositionally biased region" description="Basic and acidic residues" evidence="2">
    <location>
        <begin position="274"/>
        <end position="283"/>
    </location>
</feature>
<feature type="coiled-coil region" evidence="1">
    <location>
        <begin position="7"/>
        <end position="110"/>
    </location>
</feature>
<proteinExistence type="predicted"/>
<dbReference type="Proteomes" id="UP001295444">
    <property type="component" value="Chromosome 06"/>
</dbReference>
<feature type="coiled-coil region" evidence="1">
    <location>
        <begin position="146"/>
        <end position="194"/>
    </location>
</feature>
<feature type="region of interest" description="Disordered" evidence="2">
    <location>
        <begin position="274"/>
        <end position="298"/>
    </location>
</feature>
<accession>A0AAD1SIZ8</accession>